<dbReference type="AlphaFoldDB" id="A0A922J0Y0"/>
<dbReference type="Proteomes" id="UP000811246">
    <property type="component" value="Chromosome 10"/>
</dbReference>
<gene>
    <name evidence="1" type="ORF">I3842_10G012100</name>
</gene>
<reference evidence="1" key="1">
    <citation type="submission" date="2021-01" db="EMBL/GenBank/DDBJ databases">
        <authorList>
            <person name="Lovell J.T."/>
            <person name="Bentley N."/>
            <person name="Bhattarai G."/>
            <person name="Jenkins J.W."/>
            <person name="Sreedasyam A."/>
            <person name="Alarcon Y."/>
            <person name="Bock C."/>
            <person name="Boston L."/>
            <person name="Carlson J."/>
            <person name="Cervantes K."/>
            <person name="Clermont K."/>
            <person name="Krom N."/>
            <person name="Kubenka K."/>
            <person name="Mamidi S."/>
            <person name="Mattison C."/>
            <person name="Monteros M."/>
            <person name="Pisani C."/>
            <person name="Plott C."/>
            <person name="Rajasekar S."/>
            <person name="Rhein H.S."/>
            <person name="Rohla C."/>
            <person name="Song M."/>
            <person name="Hilaire R.S."/>
            <person name="Shu S."/>
            <person name="Wells L."/>
            <person name="Wang X."/>
            <person name="Webber J."/>
            <person name="Heerema R.J."/>
            <person name="Klein P."/>
            <person name="Conner P."/>
            <person name="Grauke L."/>
            <person name="Grimwood J."/>
            <person name="Schmutz J."/>
            <person name="Randall J.J."/>
        </authorList>
    </citation>
    <scope>NUCLEOTIDE SEQUENCE</scope>
    <source>
        <tissue evidence="1">Leaf</tissue>
    </source>
</reference>
<name>A0A922J0Y0_CARIL</name>
<comment type="caution">
    <text evidence="1">The sequence shown here is derived from an EMBL/GenBank/DDBJ whole genome shotgun (WGS) entry which is preliminary data.</text>
</comment>
<sequence length="118" mass="13686">MRMLNKIPVIADVGWQQRHCRRRRRQLVTMLERAHLAQSGGEGTREQGHGGMPGIKNKKQTSNTWKLHFMGDILIWVWVNIGPNTKHHVCALDNVHNLCMLFSCLYSLVKCRAFFTIF</sequence>
<proteinExistence type="predicted"/>
<dbReference type="EMBL" id="CM031834">
    <property type="protein sequence ID" value="KAG6690366.1"/>
    <property type="molecule type" value="Genomic_DNA"/>
</dbReference>
<evidence type="ECO:0000313" key="2">
    <source>
        <dbReference type="Proteomes" id="UP000811246"/>
    </source>
</evidence>
<protein>
    <submittedName>
        <fullName evidence="1">Uncharacterized protein</fullName>
    </submittedName>
</protein>
<accession>A0A922J0Y0</accession>
<evidence type="ECO:0000313" key="1">
    <source>
        <dbReference type="EMBL" id="KAG6690366.1"/>
    </source>
</evidence>
<organism evidence="1 2">
    <name type="scientific">Carya illinoinensis</name>
    <name type="common">Pecan</name>
    <dbReference type="NCBI Taxonomy" id="32201"/>
    <lineage>
        <taxon>Eukaryota</taxon>
        <taxon>Viridiplantae</taxon>
        <taxon>Streptophyta</taxon>
        <taxon>Embryophyta</taxon>
        <taxon>Tracheophyta</taxon>
        <taxon>Spermatophyta</taxon>
        <taxon>Magnoliopsida</taxon>
        <taxon>eudicotyledons</taxon>
        <taxon>Gunneridae</taxon>
        <taxon>Pentapetalae</taxon>
        <taxon>rosids</taxon>
        <taxon>fabids</taxon>
        <taxon>Fagales</taxon>
        <taxon>Juglandaceae</taxon>
        <taxon>Carya</taxon>
    </lineage>
</organism>